<reference evidence="1" key="2">
    <citation type="journal article" date="2015" name="Data Brief">
        <title>Shoot transcriptome of the giant reed, Arundo donax.</title>
        <authorList>
            <person name="Barrero R.A."/>
            <person name="Guerrero F.D."/>
            <person name="Moolhuijzen P."/>
            <person name="Goolsby J.A."/>
            <person name="Tidwell J."/>
            <person name="Bellgard S.E."/>
            <person name="Bellgard M.I."/>
        </authorList>
    </citation>
    <scope>NUCLEOTIDE SEQUENCE</scope>
    <source>
        <tissue evidence="1">Shoot tissue taken approximately 20 cm above the soil surface</tissue>
    </source>
</reference>
<sequence>MAKMQLALIYLNIGIGADI</sequence>
<organism evidence="1">
    <name type="scientific">Arundo donax</name>
    <name type="common">Giant reed</name>
    <name type="synonym">Donax arundinaceus</name>
    <dbReference type="NCBI Taxonomy" id="35708"/>
    <lineage>
        <taxon>Eukaryota</taxon>
        <taxon>Viridiplantae</taxon>
        <taxon>Streptophyta</taxon>
        <taxon>Embryophyta</taxon>
        <taxon>Tracheophyta</taxon>
        <taxon>Spermatophyta</taxon>
        <taxon>Magnoliopsida</taxon>
        <taxon>Liliopsida</taxon>
        <taxon>Poales</taxon>
        <taxon>Poaceae</taxon>
        <taxon>PACMAD clade</taxon>
        <taxon>Arundinoideae</taxon>
        <taxon>Arundineae</taxon>
        <taxon>Arundo</taxon>
    </lineage>
</organism>
<dbReference type="EMBL" id="GBRH01275573">
    <property type="protein sequence ID" value="JAD22322.1"/>
    <property type="molecule type" value="Transcribed_RNA"/>
</dbReference>
<name>A0A0A8YHW4_ARUDO</name>
<accession>A0A0A8YHW4</accession>
<protein>
    <submittedName>
        <fullName evidence="1">Uncharacterized protein</fullName>
    </submittedName>
</protein>
<evidence type="ECO:0000313" key="1">
    <source>
        <dbReference type="EMBL" id="JAD22322.1"/>
    </source>
</evidence>
<proteinExistence type="predicted"/>
<reference evidence="1" key="1">
    <citation type="submission" date="2014-09" db="EMBL/GenBank/DDBJ databases">
        <authorList>
            <person name="Magalhaes I.L.F."/>
            <person name="Oliveira U."/>
            <person name="Santos F.R."/>
            <person name="Vidigal T.H.D.A."/>
            <person name="Brescovit A.D."/>
            <person name="Santos A.J."/>
        </authorList>
    </citation>
    <scope>NUCLEOTIDE SEQUENCE</scope>
    <source>
        <tissue evidence="1">Shoot tissue taken approximately 20 cm above the soil surface</tissue>
    </source>
</reference>
<dbReference type="AlphaFoldDB" id="A0A0A8YHW4"/>